<name>A0A066WMM3_TILAU</name>
<sequence length="196" mass="21715">MTPPSGVPLEPVLHAQAILETIVAAKVHARVRFRAQRMALCECSMSLTNASEVRLMPGPCTSRPPYRSPRQPFLASARPRRGCCAWRKRMRMRQRSSSSAIETAPTPTLPAKPGHRRRQRTMPMRGTCTILVPKLVSAIIGEAMSEPSSASACCPTQRSESISASIIARPTLNLTRLSRSMESRRRTHHSHLPLCQ</sequence>
<evidence type="ECO:0000313" key="2">
    <source>
        <dbReference type="EMBL" id="KDN52259.1"/>
    </source>
</evidence>
<dbReference type="AlphaFoldDB" id="A0A066WMM3"/>
<dbReference type="GeneID" id="25263870"/>
<evidence type="ECO:0000313" key="3">
    <source>
        <dbReference type="Proteomes" id="UP000027361"/>
    </source>
</evidence>
<reference evidence="2 3" key="1">
    <citation type="submission" date="2014-05" db="EMBL/GenBank/DDBJ databases">
        <title>Draft genome sequence of a rare smut relative, Tilletiaria anomala UBC 951.</title>
        <authorList>
            <consortium name="DOE Joint Genome Institute"/>
            <person name="Toome M."/>
            <person name="Kuo A."/>
            <person name="Henrissat B."/>
            <person name="Lipzen A."/>
            <person name="Tritt A."/>
            <person name="Yoshinaga Y."/>
            <person name="Zane M."/>
            <person name="Barry K."/>
            <person name="Grigoriev I.V."/>
            <person name="Spatafora J.W."/>
            <person name="Aimea M.C."/>
        </authorList>
    </citation>
    <scope>NUCLEOTIDE SEQUENCE [LARGE SCALE GENOMIC DNA]</scope>
    <source>
        <strain evidence="2 3">UBC 951</strain>
    </source>
</reference>
<evidence type="ECO:0000256" key="1">
    <source>
        <dbReference type="SAM" id="MobiDB-lite"/>
    </source>
</evidence>
<proteinExistence type="predicted"/>
<dbReference type="InParanoid" id="A0A066WMM3"/>
<comment type="caution">
    <text evidence="2">The sequence shown here is derived from an EMBL/GenBank/DDBJ whole genome shotgun (WGS) entry which is preliminary data.</text>
</comment>
<dbReference type="EMBL" id="JMSN01000012">
    <property type="protein sequence ID" value="KDN52259.1"/>
    <property type="molecule type" value="Genomic_DNA"/>
</dbReference>
<dbReference type="Proteomes" id="UP000027361">
    <property type="component" value="Unassembled WGS sequence"/>
</dbReference>
<protein>
    <submittedName>
        <fullName evidence="2">Uncharacterized protein</fullName>
    </submittedName>
</protein>
<keyword evidence="3" id="KW-1185">Reference proteome</keyword>
<organism evidence="2 3">
    <name type="scientific">Tilletiaria anomala (strain ATCC 24038 / CBS 436.72 / UBC 951)</name>
    <dbReference type="NCBI Taxonomy" id="1037660"/>
    <lineage>
        <taxon>Eukaryota</taxon>
        <taxon>Fungi</taxon>
        <taxon>Dikarya</taxon>
        <taxon>Basidiomycota</taxon>
        <taxon>Ustilaginomycotina</taxon>
        <taxon>Exobasidiomycetes</taxon>
        <taxon>Georgefischeriales</taxon>
        <taxon>Tilletiariaceae</taxon>
        <taxon>Tilletiaria</taxon>
    </lineage>
</organism>
<accession>A0A066WMM3</accession>
<dbReference type="RefSeq" id="XP_013245105.1">
    <property type="nucleotide sequence ID" value="XM_013389651.1"/>
</dbReference>
<gene>
    <name evidence="2" type="ORF">K437DRAFT_254448</name>
</gene>
<dbReference type="HOGENOM" id="CLU_1391102_0_0_1"/>
<feature type="region of interest" description="Disordered" evidence="1">
    <location>
        <begin position="94"/>
        <end position="120"/>
    </location>
</feature>